<dbReference type="KEGG" id="mic:Mic7113_3203"/>
<dbReference type="Pfam" id="PF14239">
    <property type="entry name" value="RRXRR"/>
    <property type="match status" value="1"/>
</dbReference>
<reference evidence="3 4" key="1">
    <citation type="submission" date="2012-06" db="EMBL/GenBank/DDBJ databases">
        <title>Finished chromosome of genome of Microcoleus sp. PCC 7113.</title>
        <authorList>
            <consortium name="US DOE Joint Genome Institute"/>
            <person name="Gugger M."/>
            <person name="Coursin T."/>
            <person name="Rippka R."/>
            <person name="Tandeau De Marsac N."/>
            <person name="Huntemann M."/>
            <person name="Wei C.-L."/>
            <person name="Han J."/>
            <person name="Detter J.C."/>
            <person name="Han C."/>
            <person name="Tapia R."/>
            <person name="Chen A."/>
            <person name="Kyrpides N."/>
            <person name="Mavromatis K."/>
            <person name="Markowitz V."/>
            <person name="Szeto E."/>
            <person name="Ivanova N."/>
            <person name="Pagani I."/>
            <person name="Pati A."/>
            <person name="Goodwin L."/>
            <person name="Nordberg H.P."/>
            <person name="Cantor M.N."/>
            <person name="Hua S.X."/>
            <person name="Woyke T."/>
            <person name="Kerfeld C.A."/>
        </authorList>
    </citation>
    <scope>NUCLEOTIDE SEQUENCE [LARGE SCALE GENOMIC DNA]</scope>
    <source>
        <strain evidence="3 4">PCC 7113</strain>
    </source>
</reference>
<dbReference type="eggNOG" id="COG1403">
    <property type="taxonomic scope" value="Bacteria"/>
</dbReference>
<dbReference type="AlphaFoldDB" id="K9WHD5"/>
<dbReference type="PATRIC" id="fig|1173027.3.peg.3532"/>
<sequence length="368" mass="41965">MLNKRVPVLNPDGTPAMPTKASRARRWIRDGFARVVKNDLPVFCVQLVKEPSGKNCQDISLGIDPGSCFTGVAVQSKQETLIGLNLNLPKKQVQKRLTERAVLRRTRRGRRIKRNLSFKLRNHRQKRFNNRRQSKLPPSIRANKQLELRVVDELRRLYPICHAYVERLNQSNSPGFTVAAQGQTFLIKELENRVSVTLVKGWETEATREWLKLPKSKNKGEQTPAAHVSDAIAQAARHFIRYAANTHHKEQTGYQWKGIVQVTPFTFGIVERLPSRPRKMHDLTVGAGGVRDTYGGFDGTHSFKNGDYVEYKTKRSTLKGYISANDLYQFFPVKKRLKQGVTDRNTRLISYSSHLVVNLHGGLAFLSR</sequence>
<dbReference type="OrthoDB" id="425637at2"/>
<accession>K9WHD5</accession>
<evidence type="ECO:0000256" key="1">
    <source>
        <dbReference type="SAM" id="MobiDB-lite"/>
    </source>
</evidence>
<dbReference type="Proteomes" id="UP000010471">
    <property type="component" value="Chromosome"/>
</dbReference>
<evidence type="ECO:0000259" key="2">
    <source>
        <dbReference type="Pfam" id="PF14239"/>
    </source>
</evidence>
<dbReference type="STRING" id="1173027.Mic7113_3203"/>
<dbReference type="EMBL" id="CP003630">
    <property type="protein sequence ID" value="AFZ18942.1"/>
    <property type="molecule type" value="Genomic_DNA"/>
</dbReference>
<gene>
    <name evidence="3" type="ORF">Mic7113_3203</name>
</gene>
<feature type="domain" description="RRXRR" evidence="2">
    <location>
        <begin position="6"/>
        <end position="168"/>
    </location>
</feature>
<name>K9WHD5_9CYAN</name>
<proteinExistence type="predicted"/>
<evidence type="ECO:0000313" key="4">
    <source>
        <dbReference type="Proteomes" id="UP000010471"/>
    </source>
</evidence>
<dbReference type="RefSeq" id="WP_015183086.1">
    <property type="nucleotide sequence ID" value="NC_019738.1"/>
</dbReference>
<dbReference type="HOGENOM" id="CLU_046248_1_0_3"/>
<feature type="region of interest" description="Disordered" evidence="1">
    <location>
        <begin position="1"/>
        <end position="22"/>
    </location>
</feature>
<keyword evidence="4" id="KW-1185">Reference proteome</keyword>
<protein>
    <recommendedName>
        <fullName evidence="2">RRXRR domain-containing protein</fullName>
    </recommendedName>
</protein>
<evidence type="ECO:0000313" key="3">
    <source>
        <dbReference type="EMBL" id="AFZ18942.1"/>
    </source>
</evidence>
<dbReference type="InterPro" id="IPR025938">
    <property type="entry name" value="RRXRR_dom"/>
</dbReference>
<organism evidence="3 4">
    <name type="scientific">Allocoleopsis franciscana PCC 7113</name>
    <dbReference type="NCBI Taxonomy" id="1173027"/>
    <lineage>
        <taxon>Bacteria</taxon>
        <taxon>Bacillati</taxon>
        <taxon>Cyanobacteriota</taxon>
        <taxon>Cyanophyceae</taxon>
        <taxon>Coleofasciculales</taxon>
        <taxon>Coleofasciculaceae</taxon>
        <taxon>Allocoleopsis</taxon>
        <taxon>Allocoleopsis franciscana</taxon>
    </lineage>
</organism>